<dbReference type="Pfam" id="PF16491">
    <property type="entry name" value="Peptidase_M48_N"/>
    <property type="match status" value="1"/>
</dbReference>
<dbReference type="CDD" id="cd07343">
    <property type="entry name" value="M48A_Zmpste24p_like"/>
    <property type="match status" value="1"/>
</dbReference>
<keyword evidence="3 12" id="KW-0645">Protease</keyword>
<feature type="transmembrane region" description="Helical" evidence="9">
    <location>
        <begin position="418"/>
        <end position="438"/>
    </location>
</feature>
<keyword evidence="7" id="KW-0482">Metalloprotease</keyword>
<dbReference type="InterPro" id="IPR001915">
    <property type="entry name" value="Peptidase_M48"/>
</dbReference>
<keyword evidence="9" id="KW-0472">Membrane</keyword>
<proteinExistence type="predicted"/>
<comment type="cofactor">
    <cofactor evidence="1">
        <name>Zn(2+)</name>
        <dbReference type="ChEBI" id="CHEBI:29105"/>
    </cofactor>
</comment>
<evidence type="ECO:0000313" key="13">
    <source>
        <dbReference type="Proteomes" id="UP001642464"/>
    </source>
</evidence>
<keyword evidence="4" id="KW-0479">Metal-binding</keyword>
<organism evidence="12 13">
    <name type="scientific">Durusdinium trenchii</name>
    <dbReference type="NCBI Taxonomy" id="1381693"/>
    <lineage>
        <taxon>Eukaryota</taxon>
        <taxon>Sar</taxon>
        <taxon>Alveolata</taxon>
        <taxon>Dinophyceae</taxon>
        <taxon>Suessiales</taxon>
        <taxon>Symbiodiniaceae</taxon>
        <taxon>Durusdinium</taxon>
    </lineage>
</organism>
<dbReference type="GO" id="GO:0006508">
    <property type="term" value="P:proteolysis"/>
    <property type="evidence" value="ECO:0007669"/>
    <property type="project" value="UniProtKB-KW"/>
</dbReference>
<dbReference type="PANTHER" id="PTHR10120">
    <property type="entry name" value="CAAX PRENYL PROTEASE 1"/>
    <property type="match status" value="1"/>
</dbReference>
<feature type="transmembrane region" description="Helical" evidence="9">
    <location>
        <begin position="153"/>
        <end position="173"/>
    </location>
</feature>
<feature type="transmembrane region" description="Helical" evidence="9">
    <location>
        <begin position="12"/>
        <end position="32"/>
    </location>
</feature>
<dbReference type="Proteomes" id="UP001642464">
    <property type="component" value="Unassembled WGS sequence"/>
</dbReference>
<evidence type="ECO:0000256" key="6">
    <source>
        <dbReference type="ARBA" id="ARBA00022833"/>
    </source>
</evidence>
<reference evidence="12 13" key="1">
    <citation type="submission" date="2024-02" db="EMBL/GenBank/DDBJ databases">
        <authorList>
            <person name="Chen Y."/>
            <person name="Shah S."/>
            <person name="Dougan E. K."/>
            <person name="Thang M."/>
            <person name="Chan C."/>
        </authorList>
    </citation>
    <scope>NUCLEOTIDE SEQUENCE [LARGE SCALE GENOMIC DNA]</scope>
</reference>
<dbReference type="Pfam" id="PF01435">
    <property type="entry name" value="Peptidase_M48"/>
    <property type="match status" value="1"/>
</dbReference>
<evidence type="ECO:0000256" key="4">
    <source>
        <dbReference type="ARBA" id="ARBA00022723"/>
    </source>
</evidence>
<accession>A0ABP0QJF2</accession>
<keyword evidence="6" id="KW-0862">Zinc</keyword>
<name>A0ABP0QJF2_9DINO</name>
<evidence type="ECO:0000259" key="11">
    <source>
        <dbReference type="Pfam" id="PF16491"/>
    </source>
</evidence>
<keyword evidence="13" id="KW-1185">Reference proteome</keyword>
<evidence type="ECO:0000256" key="2">
    <source>
        <dbReference type="ARBA" id="ARBA00012336"/>
    </source>
</evidence>
<evidence type="ECO:0000259" key="10">
    <source>
        <dbReference type="Pfam" id="PF01435"/>
    </source>
</evidence>
<sequence>MVQPIEEGEHWPYLVAAIVALPELVKFTASLLQRSRIGSPVPEELAGIYDQEESETALRYSFAKSTFGLCHTMVDLVVFFGFWLLGGFPLLDQFCGRLHLSTVWTGVVYIMLLMGLSQAMYLPWDIYFTFVLEEKFGFNKTTVATFIRDRVKAGLLAVLLGIPILAVVLWFLSSFGTGAWLWVWIFVSSVQVLLLFLMPVLLLPLFMEMIPLPDGQAIITEEAGEDGKALPPFLSGRVFYAKNDSAYATRDRRFTGAKVGDGLAVLPFVGGSWVISSGNGEKVETVHATSSEKGTQIAAGTRITFQLSEEVKQLALQGVEGQASGDPLVPAAANTVTAVCVNAGSLRTSLLSLANRLGYHGASIYVIDGSARSAHSNAFCTGFGSFRRICLFDTLLPLLSEDEILAVLGHEIGHDRMYHVHSMLVMSLAYFFVMMYALGHFLSSPALSAAFLAPEPKVYLMVIFFSIVWEPVDFFINLLMKVLSRFNEYQADRYSVAADKKYARLLGDSLKKMMRKSKVNLTPHPFHVFLNNSHPELDARLKAIRNYHEKHYNERM</sequence>
<feature type="domain" description="Peptidase M48" evidence="10">
    <location>
        <begin position="344"/>
        <end position="546"/>
    </location>
</feature>
<feature type="transmembrane region" description="Helical" evidence="9">
    <location>
        <begin position="106"/>
        <end position="132"/>
    </location>
</feature>
<evidence type="ECO:0000256" key="9">
    <source>
        <dbReference type="SAM" id="Phobius"/>
    </source>
</evidence>
<evidence type="ECO:0000256" key="8">
    <source>
        <dbReference type="ARBA" id="ARBA00044456"/>
    </source>
</evidence>
<feature type="transmembrane region" description="Helical" evidence="9">
    <location>
        <begin position="458"/>
        <end position="480"/>
    </location>
</feature>
<feature type="transmembrane region" description="Helical" evidence="9">
    <location>
        <begin position="67"/>
        <end position="86"/>
    </location>
</feature>
<evidence type="ECO:0000256" key="1">
    <source>
        <dbReference type="ARBA" id="ARBA00001947"/>
    </source>
</evidence>
<evidence type="ECO:0000256" key="3">
    <source>
        <dbReference type="ARBA" id="ARBA00022670"/>
    </source>
</evidence>
<dbReference type="GO" id="GO:0008233">
    <property type="term" value="F:peptidase activity"/>
    <property type="evidence" value="ECO:0007669"/>
    <property type="project" value="UniProtKB-KW"/>
</dbReference>
<dbReference type="EC" id="3.4.24.84" evidence="2"/>
<evidence type="ECO:0000256" key="7">
    <source>
        <dbReference type="ARBA" id="ARBA00023049"/>
    </source>
</evidence>
<keyword evidence="9" id="KW-1133">Transmembrane helix</keyword>
<dbReference type="InterPro" id="IPR032456">
    <property type="entry name" value="Peptidase_M48_N"/>
</dbReference>
<feature type="transmembrane region" description="Helical" evidence="9">
    <location>
        <begin position="179"/>
        <end position="203"/>
    </location>
</feature>
<evidence type="ECO:0000313" key="12">
    <source>
        <dbReference type="EMBL" id="CAK9088348.1"/>
    </source>
</evidence>
<protein>
    <recommendedName>
        <fullName evidence="2">Ste24 endopeptidase</fullName>
        <ecNumber evidence="2">3.4.24.84</ecNumber>
    </recommendedName>
</protein>
<evidence type="ECO:0000256" key="5">
    <source>
        <dbReference type="ARBA" id="ARBA00022801"/>
    </source>
</evidence>
<gene>
    <name evidence="12" type="ORF">SCF082_LOCUS41724</name>
</gene>
<dbReference type="EMBL" id="CAXAMM010039684">
    <property type="protein sequence ID" value="CAK9088348.1"/>
    <property type="molecule type" value="Genomic_DNA"/>
</dbReference>
<comment type="caution">
    <text evidence="12">The sequence shown here is derived from an EMBL/GenBank/DDBJ whole genome shotgun (WGS) entry which is preliminary data.</text>
</comment>
<keyword evidence="9" id="KW-0812">Transmembrane</keyword>
<dbReference type="InterPro" id="IPR027057">
    <property type="entry name" value="CAXX_Prtase_1"/>
</dbReference>
<dbReference type="Gene3D" id="3.30.2010.10">
    <property type="entry name" value="Metalloproteases ('zincins'), catalytic domain"/>
    <property type="match status" value="1"/>
</dbReference>
<keyword evidence="5" id="KW-0378">Hydrolase</keyword>
<comment type="catalytic activity">
    <reaction evidence="8">
        <text>Hydrolyzes the peptide bond -P2-(S-farnesyl or geranylgeranyl)C-P1'-P2'-P3'-COOH where P1' and P2' are amino acids with aliphatic side chains and P3' is any C-terminal residue.</text>
        <dbReference type="EC" id="3.4.24.84"/>
    </reaction>
</comment>
<feature type="domain" description="CAAX prenyl protease 1 N-terminal" evidence="11">
    <location>
        <begin position="39"/>
        <end position="207"/>
    </location>
</feature>